<evidence type="ECO:0000313" key="2">
    <source>
        <dbReference type="EMBL" id="GGI55221.1"/>
    </source>
</evidence>
<keyword evidence="1" id="KW-0812">Transmembrane</keyword>
<gene>
    <name evidence="2" type="ORF">GCM10011430_23950</name>
</gene>
<reference evidence="2" key="2">
    <citation type="submission" date="2020-09" db="EMBL/GenBank/DDBJ databases">
        <authorList>
            <person name="Sun Q."/>
            <person name="Sedlacek I."/>
        </authorList>
    </citation>
    <scope>NUCLEOTIDE SEQUENCE</scope>
    <source>
        <strain evidence="2">CCM 7664</strain>
    </source>
</reference>
<keyword evidence="1" id="KW-0472">Membrane</keyword>
<keyword evidence="1" id="KW-1133">Transmembrane helix</keyword>
<protein>
    <submittedName>
        <fullName evidence="2">Uncharacterized protein</fullName>
    </submittedName>
</protein>
<feature type="transmembrane region" description="Helical" evidence="1">
    <location>
        <begin position="7"/>
        <end position="23"/>
    </location>
</feature>
<dbReference type="Proteomes" id="UP000627205">
    <property type="component" value="Unassembled WGS sequence"/>
</dbReference>
<feature type="transmembrane region" description="Helical" evidence="1">
    <location>
        <begin position="29"/>
        <end position="47"/>
    </location>
</feature>
<dbReference type="AlphaFoldDB" id="A0A8J3B197"/>
<reference evidence="2" key="1">
    <citation type="journal article" date="2014" name="Int. J. Syst. Evol. Microbiol.">
        <title>Complete genome sequence of Corynebacterium casei LMG S-19264T (=DSM 44701T), isolated from a smear-ripened cheese.</title>
        <authorList>
            <consortium name="US DOE Joint Genome Institute (JGI-PGF)"/>
            <person name="Walter F."/>
            <person name="Albersmeier A."/>
            <person name="Kalinowski J."/>
            <person name="Ruckert C."/>
        </authorList>
    </citation>
    <scope>NUCLEOTIDE SEQUENCE</scope>
    <source>
        <strain evidence="2">CCM 7664</strain>
    </source>
</reference>
<accession>A0A8J3B197</accession>
<proteinExistence type="predicted"/>
<evidence type="ECO:0000256" key="1">
    <source>
        <dbReference type="SAM" id="Phobius"/>
    </source>
</evidence>
<keyword evidence="3" id="KW-1185">Reference proteome</keyword>
<evidence type="ECO:0000313" key="3">
    <source>
        <dbReference type="Proteomes" id="UP000627205"/>
    </source>
</evidence>
<name>A0A8J3B197_9BURK</name>
<dbReference type="EMBL" id="BMDP01000003">
    <property type="protein sequence ID" value="GGI55221.1"/>
    <property type="molecule type" value="Genomic_DNA"/>
</dbReference>
<organism evidence="2 3">
    <name type="scientific">Oxalicibacterium solurbis</name>
    <dbReference type="NCBI Taxonomy" id="69280"/>
    <lineage>
        <taxon>Bacteria</taxon>
        <taxon>Pseudomonadati</taxon>
        <taxon>Pseudomonadota</taxon>
        <taxon>Betaproteobacteria</taxon>
        <taxon>Burkholderiales</taxon>
        <taxon>Oxalobacteraceae</taxon>
        <taxon>Oxalicibacterium</taxon>
    </lineage>
</organism>
<comment type="caution">
    <text evidence="2">The sequence shown here is derived from an EMBL/GenBank/DDBJ whole genome shotgun (WGS) entry which is preliminary data.</text>
</comment>
<sequence>MTYIFKLISLLGVLGGIVWFAMVPDFAAVFLGILSLAIFMMTFLPVAPDEPA</sequence>